<dbReference type="InterPro" id="IPR013611">
    <property type="entry name" value="Transp-assoc_OB_typ2"/>
</dbReference>
<keyword evidence="1" id="KW-0813">Transport</keyword>
<dbReference type="GO" id="GO:0015697">
    <property type="term" value="P:quaternary ammonium group transport"/>
    <property type="evidence" value="ECO:0007669"/>
    <property type="project" value="UniProtKB-ARBA"/>
</dbReference>
<comment type="caution">
    <text evidence="5">The sequence shown here is derived from an EMBL/GenBank/DDBJ whole genome shotgun (WGS) entry which is preliminary data.</text>
</comment>
<dbReference type="Gene3D" id="3.40.50.300">
    <property type="entry name" value="P-loop containing nucleotide triphosphate hydrolases"/>
    <property type="match status" value="1"/>
</dbReference>
<dbReference type="InterPro" id="IPR003439">
    <property type="entry name" value="ABC_transporter-like_ATP-bd"/>
</dbReference>
<dbReference type="Proteomes" id="UP000477911">
    <property type="component" value="Unassembled WGS sequence"/>
</dbReference>
<keyword evidence="2" id="KW-0547">Nucleotide-binding</keyword>
<sequence>MKSLELVNIRKEYGDAVAVDDMNMTIRKGELVSLLGPSGCGKTTTLRMVAGFVAPSAGSVLIDGRDVTHRPPYERNTALVFQSYALFPHMSVAQNVAFGLEMRRMPRAEREAKSLEALRRVRLDHLAERYPRQLSGGQQQRVALARGLVLNPDVFLLDEPLSNLDAKLRAEVRSEIRGLQQALELTTLMVTHDQEEALTMSDGLVLMAGGRVRQSGSAQDLYERPADAFVADFVGRSNVLEGRVEGGSFRMKDGTALPGTAVPTARYYTLRPEKIALTSPDQGVPGTLREVLYLGAQTEYTVLLGTTPVTVIRATPGPDDTLARLRPGDPVGLRWNSADARLLDS</sequence>
<dbReference type="PANTHER" id="PTHR42781">
    <property type="entry name" value="SPERMIDINE/PUTRESCINE IMPORT ATP-BINDING PROTEIN POTA"/>
    <property type="match status" value="1"/>
</dbReference>
<evidence type="ECO:0000313" key="6">
    <source>
        <dbReference type="Proteomes" id="UP000477911"/>
    </source>
</evidence>
<dbReference type="RefSeq" id="WP_160897095.1">
    <property type="nucleotide sequence ID" value="NZ_WUMU01000039.1"/>
</dbReference>
<dbReference type="EMBL" id="WUMU01000039">
    <property type="protein sequence ID" value="MXN20979.1"/>
    <property type="molecule type" value="Genomic_DNA"/>
</dbReference>
<evidence type="ECO:0000256" key="2">
    <source>
        <dbReference type="ARBA" id="ARBA00022741"/>
    </source>
</evidence>
<proteinExistence type="predicted"/>
<dbReference type="PROSITE" id="PS50893">
    <property type="entry name" value="ABC_TRANSPORTER_2"/>
    <property type="match status" value="1"/>
</dbReference>
<dbReference type="GO" id="GO:0016887">
    <property type="term" value="F:ATP hydrolysis activity"/>
    <property type="evidence" value="ECO:0007669"/>
    <property type="project" value="InterPro"/>
</dbReference>
<protein>
    <submittedName>
        <fullName evidence="5">ATP-binding cassette domain-containing protein</fullName>
    </submittedName>
</protein>
<evidence type="ECO:0000259" key="4">
    <source>
        <dbReference type="PROSITE" id="PS50893"/>
    </source>
</evidence>
<evidence type="ECO:0000256" key="3">
    <source>
        <dbReference type="ARBA" id="ARBA00022840"/>
    </source>
</evidence>
<dbReference type="InterPro" id="IPR050093">
    <property type="entry name" value="ABC_SmlMolc_Importer"/>
</dbReference>
<dbReference type="SUPFAM" id="SSF52540">
    <property type="entry name" value="P-loop containing nucleoside triphosphate hydrolases"/>
    <property type="match status" value="1"/>
</dbReference>
<evidence type="ECO:0000256" key="1">
    <source>
        <dbReference type="ARBA" id="ARBA00022448"/>
    </source>
</evidence>
<dbReference type="Pfam" id="PF00005">
    <property type="entry name" value="ABC_tran"/>
    <property type="match status" value="1"/>
</dbReference>
<dbReference type="AlphaFoldDB" id="A0A6L7GAJ9"/>
<dbReference type="GO" id="GO:0043190">
    <property type="term" value="C:ATP-binding cassette (ABC) transporter complex"/>
    <property type="evidence" value="ECO:0007669"/>
    <property type="project" value="InterPro"/>
</dbReference>
<accession>A0A6L7GAJ9</accession>
<dbReference type="InterPro" id="IPR017871">
    <property type="entry name" value="ABC_transporter-like_CS"/>
</dbReference>
<dbReference type="SMART" id="SM00382">
    <property type="entry name" value="AAA"/>
    <property type="match status" value="1"/>
</dbReference>
<keyword evidence="3 5" id="KW-0067">ATP-binding</keyword>
<dbReference type="PROSITE" id="PS00211">
    <property type="entry name" value="ABC_TRANSPORTER_1"/>
    <property type="match status" value="1"/>
</dbReference>
<dbReference type="Gene3D" id="2.40.50.100">
    <property type="match status" value="1"/>
</dbReference>
<name>A0A6L7GAJ9_9RHOB</name>
<evidence type="ECO:0000313" key="5">
    <source>
        <dbReference type="EMBL" id="MXN20979.1"/>
    </source>
</evidence>
<dbReference type="PANTHER" id="PTHR42781:SF4">
    <property type="entry name" value="SPERMIDINE_PUTRESCINE IMPORT ATP-BINDING PROTEIN POTA"/>
    <property type="match status" value="1"/>
</dbReference>
<dbReference type="FunFam" id="3.40.50.300:FF:000425">
    <property type="entry name" value="Probable ABC transporter, ATP-binding subunit"/>
    <property type="match status" value="1"/>
</dbReference>
<dbReference type="Pfam" id="PF08402">
    <property type="entry name" value="TOBE_2"/>
    <property type="match status" value="1"/>
</dbReference>
<dbReference type="InterPro" id="IPR008995">
    <property type="entry name" value="Mo/tungstate-bd_C_term_dom"/>
</dbReference>
<dbReference type="InterPro" id="IPR027417">
    <property type="entry name" value="P-loop_NTPase"/>
</dbReference>
<dbReference type="GO" id="GO:0005524">
    <property type="term" value="F:ATP binding"/>
    <property type="evidence" value="ECO:0007669"/>
    <property type="project" value="UniProtKB-KW"/>
</dbReference>
<keyword evidence="6" id="KW-1185">Reference proteome</keyword>
<organism evidence="5 6">
    <name type="scientific">Pseudooceanicola albus</name>
    <dbReference type="NCBI Taxonomy" id="2692189"/>
    <lineage>
        <taxon>Bacteria</taxon>
        <taxon>Pseudomonadati</taxon>
        <taxon>Pseudomonadota</taxon>
        <taxon>Alphaproteobacteria</taxon>
        <taxon>Rhodobacterales</taxon>
        <taxon>Paracoccaceae</taxon>
        <taxon>Pseudooceanicola</taxon>
    </lineage>
</organism>
<feature type="domain" description="ABC transporter" evidence="4">
    <location>
        <begin position="4"/>
        <end position="234"/>
    </location>
</feature>
<dbReference type="InterPro" id="IPR003593">
    <property type="entry name" value="AAA+_ATPase"/>
</dbReference>
<reference evidence="5 6" key="1">
    <citation type="submission" date="2019-12" db="EMBL/GenBank/DDBJ databases">
        <authorList>
            <person name="Li M."/>
        </authorList>
    </citation>
    <scope>NUCLEOTIDE SEQUENCE [LARGE SCALE GENOMIC DNA]</scope>
    <source>
        <strain evidence="5 6">GBMRC 2024</strain>
    </source>
</reference>
<dbReference type="GO" id="GO:0022857">
    <property type="term" value="F:transmembrane transporter activity"/>
    <property type="evidence" value="ECO:0007669"/>
    <property type="project" value="InterPro"/>
</dbReference>
<dbReference type="SUPFAM" id="SSF50331">
    <property type="entry name" value="MOP-like"/>
    <property type="match status" value="1"/>
</dbReference>
<gene>
    <name evidence="5" type="ORF">GR170_24435</name>
</gene>